<gene>
    <name evidence="2" type="ORF">PEVE_00003432</name>
</gene>
<protein>
    <recommendedName>
        <fullName evidence="1">Acetyl-CoA carboxylase central domain-containing protein</fullName>
    </recommendedName>
</protein>
<reference evidence="2 3" key="1">
    <citation type="submission" date="2022-05" db="EMBL/GenBank/DDBJ databases">
        <authorList>
            <consortium name="Genoscope - CEA"/>
            <person name="William W."/>
        </authorList>
    </citation>
    <scope>NUCLEOTIDE SEQUENCE [LARGE SCALE GENOMIC DNA]</scope>
</reference>
<comment type="caution">
    <text evidence="2">The sequence shown here is derived from an EMBL/GenBank/DDBJ whole genome shotgun (WGS) entry which is preliminary data.</text>
</comment>
<name>A0ABN8QDY6_9CNID</name>
<sequence>QKLILSENAIFDILPSFFYHANEAVRRAAIEVYIRRSYQAYELTTLYHEKIDDNVLVVQFQFILPNAHPNR</sequence>
<dbReference type="Pfam" id="PF08326">
    <property type="entry name" value="ACC_central"/>
    <property type="match status" value="1"/>
</dbReference>
<dbReference type="Proteomes" id="UP001159427">
    <property type="component" value="Unassembled WGS sequence"/>
</dbReference>
<dbReference type="InterPro" id="IPR013537">
    <property type="entry name" value="AcCoA_COase_cen"/>
</dbReference>
<dbReference type="PANTHER" id="PTHR45728:SF3">
    <property type="entry name" value="ACETYL-COA CARBOXYLASE"/>
    <property type="match status" value="1"/>
</dbReference>
<evidence type="ECO:0000313" key="2">
    <source>
        <dbReference type="EMBL" id="CAH3159892.1"/>
    </source>
</evidence>
<feature type="non-terminal residue" evidence="2">
    <location>
        <position position="1"/>
    </location>
</feature>
<evidence type="ECO:0000313" key="3">
    <source>
        <dbReference type="Proteomes" id="UP001159427"/>
    </source>
</evidence>
<dbReference type="PANTHER" id="PTHR45728">
    <property type="entry name" value="ACETYL-COA CARBOXYLASE, ISOFORM A"/>
    <property type="match status" value="1"/>
</dbReference>
<proteinExistence type="predicted"/>
<keyword evidence="3" id="KW-1185">Reference proteome</keyword>
<dbReference type="EMBL" id="CALNXI010001202">
    <property type="protein sequence ID" value="CAH3159892.1"/>
    <property type="molecule type" value="Genomic_DNA"/>
</dbReference>
<accession>A0ABN8QDY6</accession>
<organism evidence="2 3">
    <name type="scientific">Porites evermanni</name>
    <dbReference type="NCBI Taxonomy" id="104178"/>
    <lineage>
        <taxon>Eukaryota</taxon>
        <taxon>Metazoa</taxon>
        <taxon>Cnidaria</taxon>
        <taxon>Anthozoa</taxon>
        <taxon>Hexacorallia</taxon>
        <taxon>Scleractinia</taxon>
        <taxon>Fungiina</taxon>
        <taxon>Poritidae</taxon>
        <taxon>Porites</taxon>
    </lineage>
</organism>
<feature type="domain" description="Acetyl-CoA carboxylase central" evidence="1">
    <location>
        <begin position="1"/>
        <end position="69"/>
    </location>
</feature>
<feature type="non-terminal residue" evidence="2">
    <location>
        <position position="71"/>
    </location>
</feature>
<evidence type="ECO:0000259" key="1">
    <source>
        <dbReference type="Pfam" id="PF08326"/>
    </source>
</evidence>
<dbReference type="InterPro" id="IPR049076">
    <property type="entry name" value="ACCA"/>
</dbReference>